<keyword evidence="1" id="KW-0812">Transmembrane</keyword>
<reference evidence="2" key="2">
    <citation type="submission" date="2007-04" db="EMBL/GenBank/DDBJ databases">
        <title>The genome of the human body louse.</title>
        <authorList>
            <consortium name="The Human Body Louse Genome Consortium"/>
            <person name="Kirkness E."/>
            <person name="Walenz B."/>
            <person name="Hass B."/>
            <person name="Bruggner R."/>
            <person name="Strausberg R."/>
        </authorList>
    </citation>
    <scope>NUCLEOTIDE SEQUENCE</scope>
    <source>
        <strain evidence="2">USDA</strain>
    </source>
</reference>
<dbReference type="KEGG" id="phu:Phum_PHUM463950"/>
<reference evidence="2" key="1">
    <citation type="submission" date="2007-04" db="EMBL/GenBank/DDBJ databases">
        <title>Annotation of Pediculus humanus corporis strain USDA.</title>
        <authorList>
            <person name="Kirkness E."/>
            <person name="Hannick L."/>
            <person name="Hass B."/>
            <person name="Bruggner R."/>
            <person name="Lawson D."/>
            <person name="Bidwell S."/>
            <person name="Joardar V."/>
            <person name="Caler E."/>
            <person name="Walenz B."/>
            <person name="Inman J."/>
            <person name="Schobel S."/>
            <person name="Galinsky K."/>
            <person name="Amedeo P."/>
            <person name="Strausberg R."/>
        </authorList>
    </citation>
    <scope>NUCLEOTIDE SEQUENCE</scope>
    <source>
        <strain evidence="2">USDA</strain>
    </source>
</reference>
<feature type="transmembrane region" description="Helical" evidence="1">
    <location>
        <begin position="73"/>
        <end position="91"/>
    </location>
</feature>
<keyword evidence="1" id="KW-1133">Transmembrane helix</keyword>
<dbReference type="VEuPathDB" id="VectorBase:PHUM463950"/>
<name>E0VVK2_PEDHC</name>
<dbReference type="CTD" id="8238590"/>
<accession>E0VVK2</accession>
<feature type="transmembrane region" description="Helical" evidence="1">
    <location>
        <begin position="135"/>
        <end position="155"/>
    </location>
</feature>
<dbReference type="EnsemblMetazoa" id="PHUM463950-RA">
    <property type="protein sequence ID" value="PHUM463950-PA"/>
    <property type="gene ID" value="PHUM463950"/>
</dbReference>
<dbReference type="GeneID" id="8238590"/>
<dbReference type="InParanoid" id="E0VVK2"/>
<keyword evidence="1" id="KW-0472">Membrane</keyword>
<dbReference type="EMBL" id="DS235812">
    <property type="protein sequence ID" value="EEB17408.1"/>
    <property type="molecule type" value="Genomic_DNA"/>
</dbReference>
<evidence type="ECO:0000313" key="4">
    <source>
        <dbReference type="Proteomes" id="UP000009046"/>
    </source>
</evidence>
<evidence type="ECO:0000256" key="1">
    <source>
        <dbReference type="SAM" id="Phobius"/>
    </source>
</evidence>
<dbReference type="Proteomes" id="UP000009046">
    <property type="component" value="Unassembled WGS sequence"/>
</dbReference>
<evidence type="ECO:0000313" key="3">
    <source>
        <dbReference type="EnsemblMetazoa" id="PHUM463950-PA"/>
    </source>
</evidence>
<dbReference type="HOGENOM" id="CLU_1505259_0_0_1"/>
<proteinExistence type="predicted"/>
<dbReference type="AlphaFoldDB" id="E0VVK2"/>
<evidence type="ECO:0000313" key="2">
    <source>
        <dbReference type="EMBL" id="EEB17408.1"/>
    </source>
</evidence>
<keyword evidence="4" id="KW-1185">Reference proteome</keyword>
<organism>
    <name type="scientific">Pediculus humanus subsp. corporis</name>
    <name type="common">Body louse</name>
    <dbReference type="NCBI Taxonomy" id="121224"/>
    <lineage>
        <taxon>Eukaryota</taxon>
        <taxon>Metazoa</taxon>
        <taxon>Ecdysozoa</taxon>
        <taxon>Arthropoda</taxon>
        <taxon>Hexapoda</taxon>
        <taxon>Insecta</taxon>
        <taxon>Pterygota</taxon>
        <taxon>Neoptera</taxon>
        <taxon>Paraneoptera</taxon>
        <taxon>Psocodea</taxon>
        <taxon>Troctomorpha</taxon>
        <taxon>Phthiraptera</taxon>
        <taxon>Anoplura</taxon>
        <taxon>Pediculidae</taxon>
        <taxon>Pediculus</taxon>
    </lineage>
</organism>
<dbReference type="RefSeq" id="XP_002430146.1">
    <property type="nucleotide sequence ID" value="XM_002430101.1"/>
</dbReference>
<dbReference type="EMBL" id="AAZO01005644">
    <property type="status" value="NOT_ANNOTATED_CDS"/>
    <property type="molecule type" value="Genomic_DNA"/>
</dbReference>
<gene>
    <name evidence="3" type="primary">8238590</name>
    <name evidence="2" type="ORF">Phum_PHUM463950</name>
</gene>
<protein>
    <submittedName>
        <fullName evidence="2 3">Uncharacterized protein</fullName>
    </submittedName>
</protein>
<sequence>MQIEKNVLTQLKKKKVDSSSLSTKLLLSFLVYLKPKKDLDLNKKKKLKLKRKMSSENRGEILFERFEFRGTRIAPPTTLMIGTALLTQLIVLSGVAIIMGVAVVTMCAFVFELFLLTAVATILERGVVDVEDFGTLMELSATVLITVITLTLAVLGGSGDSTKNSDIFKGLPLAALKFS</sequence>
<feature type="transmembrane region" description="Helical" evidence="1">
    <location>
        <begin position="97"/>
        <end position="123"/>
    </location>
</feature>
<reference evidence="3" key="3">
    <citation type="submission" date="2020-05" db="UniProtKB">
        <authorList>
            <consortium name="EnsemblMetazoa"/>
        </authorList>
    </citation>
    <scope>IDENTIFICATION</scope>
    <source>
        <strain evidence="3">USDA</strain>
    </source>
</reference>